<reference evidence="2 3" key="1">
    <citation type="submission" date="2022-06" db="EMBL/GenBank/DDBJ databases">
        <title>New Species of the Genus Actinoplanes, ActinopZanes ferrugineus.</title>
        <authorList>
            <person name="Ding P."/>
        </authorList>
    </citation>
    <scope>NUCLEOTIDE SEQUENCE [LARGE SCALE GENOMIC DNA]</scope>
    <source>
        <strain evidence="2 3">TRM88003</strain>
    </source>
</reference>
<dbReference type="SUPFAM" id="SSF50985">
    <property type="entry name" value="RCC1/BLIP-II"/>
    <property type="match status" value="1"/>
</dbReference>
<dbReference type="RefSeq" id="WP_253242844.1">
    <property type="nucleotide sequence ID" value="NZ_JAMYJR010000051.1"/>
</dbReference>
<feature type="signal peptide" evidence="1">
    <location>
        <begin position="1"/>
        <end position="34"/>
    </location>
</feature>
<evidence type="ECO:0000313" key="2">
    <source>
        <dbReference type="EMBL" id="MCO8276820.1"/>
    </source>
</evidence>
<dbReference type="EMBL" id="JAMYJR010000051">
    <property type="protein sequence ID" value="MCO8276820.1"/>
    <property type="molecule type" value="Genomic_DNA"/>
</dbReference>
<name>A0ABT1E3W8_9ACTN</name>
<dbReference type="Proteomes" id="UP001523369">
    <property type="component" value="Unassembled WGS sequence"/>
</dbReference>
<sequence>MTHHRSPLRGRSIAALTACAVAATGLTVVTGAGAASAAANSYRSISVTADGSGYVLTNTGGGTYAFGSVRYRGNPAGFSGEIVGVSATADGSGYAAISSRGQVYAYGTVTYRGNPTGFSGDIVGVSVTADGSGYAAVSSTGQVYAYGSVRYHDNPRGFTGRIVGISATADGSGYAAVSSAGQVYAYGTVAYRGNPAGFSGQIAGISATANGSGYAAISSTGQVYAYGTVAYRGNPTGFTNGISGISVSGNGSGYAAVSGIGQVYAYGTVAYRGNADPGSTAPSGLRARIVERAIAELNNTSRNNGARPSKCNFYSGTGTTGAVCTGPNKERWRSQDWCADFTRWVWGQSGANVGGLTAGAVSFKKYGDAKRTWVPGNTLAGVQPGDAIVYDVNNASTWASHVGVVVAVGNTTVTTIDGNFSGGKIVRSTVTRGARFGSKTISGYARPVS</sequence>
<evidence type="ECO:0000313" key="3">
    <source>
        <dbReference type="Proteomes" id="UP001523369"/>
    </source>
</evidence>
<evidence type="ECO:0000256" key="1">
    <source>
        <dbReference type="SAM" id="SignalP"/>
    </source>
</evidence>
<keyword evidence="3" id="KW-1185">Reference proteome</keyword>
<protein>
    <submittedName>
        <fullName evidence="2">CHAP domain-containing protein</fullName>
    </submittedName>
</protein>
<gene>
    <name evidence="2" type="ORF">M1L60_40195</name>
</gene>
<feature type="chain" id="PRO_5045405674" evidence="1">
    <location>
        <begin position="35"/>
        <end position="449"/>
    </location>
</feature>
<dbReference type="InterPro" id="IPR038765">
    <property type="entry name" value="Papain-like_cys_pep_sf"/>
</dbReference>
<comment type="caution">
    <text evidence="2">The sequence shown here is derived from an EMBL/GenBank/DDBJ whole genome shotgun (WGS) entry which is preliminary data.</text>
</comment>
<keyword evidence="1" id="KW-0732">Signal</keyword>
<dbReference type="InterPro" id="IPR009091">
    <property type="entry name" value="RCC1/BLIP-II"/>
</dbReference>
<proteinExistence type="predicted"/>
<dbReference type="SUPFAM" id="SSF54001">
    <property type="entry name" value="Cysteine proteinases"/>
    <property type="match status" value="1"/>
</dbReference>
<dbReference type="Gene3D" id="3.90.1720.10">
    <property type="entry name" value="endopeptidase domain like (from Nostoc punctiforme)"/>
    <property type="match status" value="1"/>
</dbReference>
<organism evidence="2 3">
    <name type="scientific">Paractinoplanes aksuensis</name>
    <dbReference type="NCBI Taxonomy" id="2939490"/>
    <lineage>
        <taxon>Bacteria</taxon>
        <taxon>Bacillati</taxon>
        <taxon>Actinomycetota</taxon>
        <taxon>Actinomycetes</taxon>
        <taxon>Micromonosporales</taxon>
        <taxon>Micromonosporaceae</taxon>
        <taxon>Paractinoplanes</taxon>
    </lineage>
</organism>
<accession>A0ABT1E3W8</accession>